<sequence length="225" mass="24034">MTIQHKLPADIERTSMQIIEKELLQMGIEIPSENDAVVRRVIHTTADFEYARNLRFTPEAVAQGVTALQRGVTIVTDTNMALAGISKPSLMALGASAQCYMAEPMIAEKAKLQGTTRAVAAMRYAAQSCPQAIFAVGNAPTALLELCDLIEQKSLRPSLIVAVPVGFVNVVESKERLFAVCTEQGIPCIAAMGRKGGSTVAAAICNALLYMATGRLNPSARGWQG</sequence>
<dbReference type="PANTHER" id="PTHR43588:SF1">
    <property type="entry name" value="COBALT-PRECORRIN-8 METHYLMUTASE"/>
    <property type="match status" value="1"/>
</dbReference>
<keyword evidence="3" id="KW-0169">Cobalamin biosynthesis</keyword>
<dbReference type="GO" id="GO:0016993">
    <property type="term" value="F:precorrin-8X methylmutase activity"/>
    <property type="evidence" value="ECO:0007669"/>
    <property type="project" value="InterPro"/>
</dbReference>
<evidence type="ECO:0000256" key="2">
    <source>
        <dbReference type="ARBA" id="ARBA00009774"/>
    </source>
</evidence>
<dbReference type="AlphaFoldDB" id="A0A9D2ENT1"/>
<comment type="similarity">
    <text evidence="2">Belongs to the CobH/CbiC family.</text>
</comment>
<comment type="pathway">
    <text evidence="1">Cofactor biosynthesis; adenosylcobalamin biosynthesis.</text>
</comment>
<dbReference type="PANTHER" id="PTHR43588">
    <property type="entry name" value="COBALT-PRECORRIN-8 METHYLMUTASE"/>
    <property type="match status" value="1"/>
</dbReference>
<evidence type="ECO:0000259" key="5">
    <source>
        <dbReference type="Pfam" id="PF02570"/>
    </source>
</evidence>
<evidence type="ECO:0000256" key="1">
    <source>
        <dbReference type="ARBA" id="ARBA00004953"/>
    </source>
</evidence>
<dbReference type="SUPFAM" id="SSF63965">
    <property type="entry name" value="Precorrin-8X methylmutase CbiC/CobH"/>
    <property type="match status" value="1"/>
</dbReference>
<gene>
    <name evidence="6" type="ORF">H9811_00850</name>
</gene>
<dbReference type="EMBL" id="DXBP01000003">
    <property type="protein sequence ID" value="HIZ41089.1"/>
    <property type="molecule type" value="Genomic_DNA"/>
</dbReference>
<protein>
    <submittedName>
        <fullName evidence="6">Precorrin-8X methylmutase</fullName>
    </submittedName>
</protein>
<reference evidence="6" key="1">
    <citation type="journal article" date="2021" name="PeerJ">
        <title>Extensive microbial diversity within the chicken gut microbiome revealed by metagenomics and culture.</title>
        <authorList>
            <person name="Gilroy R."/>
            <person name="Ravi A."/>
            <person name="Getino M."/>
            <person name="Pursley I."/>
            <person name="Horton D.L."/>
            <person name="Alikhan N.F."/>
            <person name="Baker D."/>
            <person name="Gharbi K."/>
            <person name="Hall N."/>
            <person name="Watson M."/>
            <person name="Adriaenssens E.M."/>
            <person name="Foster-Nyarko E."/>
            <person name="Jarju S."/>
            <person name="Secka A."/>
            <person name="Antonio M."/>
            <person name="Oren A."/>
            <person name="Chaudhuri R.R."/>
            <person name="La Ragione R."/>
            <person name="Hildebrand F."/>
            <person name="Pallen M.J."/>
        </authorList>
    </citation>
    <scope>NUCLEOTIDE SEQUENCE</scope>
    <source>
        <strain evidence="6">ChiSxjej1B13-11774</strain>
    </source>
</reference>
<evidence type="ECO:0000256" key="3">
    <source>
        <dbReference type="ARBA" id="ARBA00022573"/>
    </source>
</evidence>
<reference evidence="6" key="2">
    <citation type="submission" date="2021-04" db="EMBL/GenBank/DDBJ databases">
        <authorList>
            <person name="Gilroy R."/>
        </authorList>
    </citation>
    <scope>NUCLEOTIDE SEQUENCE</scope>
    <source>
        <strain evidence="6">ChiSxjej1B13-11774</strain>
    </source>
</reference>
<evidence type="ECO:0000256" key="4">
    <source>
        <dbReference type="ARBA" id="ARBA00023235"/>
    </source>
</evidence>
<dbReference type="GO" id="GO:0009236">
    <property type="term" value="P:cobalamin biosynthetic process"/>
    <property type="evidence" value="ECO:0007669"/>
    <property type="project" value="UniProtKB-KW"/>
</dbReference>
<evidence type="ECO:0000313" key="6">
    <source>
        <dbReference type="EMBL" id="HIZ41089.1"/>
    </source>
</evidence>
<keyword evidence="4" id="KW-0413">Isomerase</keyword>
<name>A0A9D2ENT1_9FIRM</name>
<dbReference type="Pfam" id="PF02570">
    <property type="entry name" value="CbiC"/>
    <property type="match status" value="1"/>
</dbReference>
<dbReference type="InterPro" id="IPR036588">
    <property type="entry name" value="CobH/CbiC_sf"/>
</dbReference>
<proteinExistence type="inferred from homology"/>
<dbReference type="InterPro" id="IPR003722">
    <property type="entry name" value="Cbl_synth_CobH/CbiC"/>
</dbReference>
<dbReference type="Gene3D" id="3.40.50.10230">
    <property type="entry name" value="Cobalamin biosynthesis CobH/CbiC, precorrin-8X methylmutase"/>
    <property type="match status" value="1"/>
</dbReference>
<feature type="domain" description="Cobalamin biosynthesis precorrin-8X methylmutase CobH/CbiC" evidence="5">
    <location>
        <begin position="10"/>
        <end position="211"/>
    </location>
</feature>
<comment type="caution">
    <text evidence="6">The sequence shown here is derived from an EMBL/GenBank/DDBJ whole genome shotgun (WGS) entry which is preliminary data.</text>
</comment>
<organism evidence="6 7">
    <name type="scientific">Candidatus Gemmiger excrementigallinarum</name>
    <dbReference type="NCBI Taxonomy" id="2838609"/>
    <lineage>
        <taxon>Bacteria</taxon>
        <taxon>Bacillati</taxon>
        <taxon>Bacillota</taxon>
        <taxon>Clostridia</taxon>
        <taxon>Eubacteriales</taxon>
        <taxon>Gemmiger</taxon>
    </lineage>
</organism>
<dbReference type="Proteomes" id="UP000824048">
    <property type="component" value="Unassembled WGS sequence"/>
</dbReference>
<accession>A0A9D2ENT1</accession>
<evidence type="ECO:0000313" key="7">
    <source>
        <dbReference type="Proteomes" id="UP000824048"/>
    </source>
</evidence>